<organism evidence="1 2">
    <name type="scientific">Herpetosiphon geysericola</name>
    <dbReference type="NCBI Taxonomy" id="70996"/>
    <lineage>
        <taxon>Bacteria</taxon>
        <taxon>Bacillati</taxon>
        <taxon>Chloroflexota</taxon>
        <taxon>Chloroflexia</taxon>
        <taxon>Herpetosiphonales</taxon>
        <taxon>Herpetosiphonaceae</taxon>
        <taxon>Herpetosiphon</taxon>
    </lineage>
</organism>
<protein>
    <submittedName>
        <fullName evidence="1">Uncharacterized protein</fullName>
    </submittedName>
</protein>
<comment type="caution">
    <text evidence="1">The sequence shown here is derived from an EMBL/GenBank/DDBJ whole genome shotgun (WGS) entry which is preliminary data.</text>
</comment>
<dbReference type="Proteomes" id="UP000050277">
    <property type="component" value="Unassembled WGS sequence"/>
</dbReference>
<gene>
    <name evidence="1" type="ORF">SE18_00965</name>
</gene>
<dbReference type="AlphaFoldDB" id="A0A0P6YMR0"/>
<sequence length="136" mass="15148">MSEAKNVYYFSEGQVWRYQTRAHEPESAVLINKIEYHSVLGAIFHISIAGVDVKNPHSPEPINQLNHFPVVASTLEQSLTELVDTNVSNPGFMEGYDSWREAFVQGKAGVFNISVSEIINIVEEMINKPDAPALTS</sequence>
<keyword evidence="2" id="KW-1185">Reference proteome</keyword>
<dbReference type="EMBL" id="LGKP01000003">
    <property type="protein sequence ID" value="KPL91950.1"/>
    <property type="molecule type" value="Genomic_DNA"/>
</dbReference>
<accession>A0A0P6YMR0</accession>
<dbReference type="STRING" id="70996.SE18_00965"/>
<proteinExistence type="predicted"/>
<name>A0A0P6YMR0_9CHLR</name>
<dbReference type="RefSeq" id="WP_054532541.1">
    <property type="nucleotide sequence ID" value="NZ_LGKP01000003.1"/>
</dbReference>
<evidence type="ECO:0000313" key="1">
    <source>
        <dbReference type="EMBL" id="KPL91950.1"/>
    </source>
</evidence>
<evidence type="ECO:0000313" key="2">
    <source>
        <dbReference type="Proteomes" id="UP000050277"/>
    </source>
</evidence>
<reference evidence="1 2" key="1">
    <citation type="submission" date="2015-07" db="EMBL/GenBank/DDBJ databases">
        <title>Whole genome sequence of Herpetosiphon geysericola DSM 7119.</title>
        <authorList>
            <person name="Hemp J."/>
            <person name="Ward L.M."/>
            <person name="Pace L.A."/>
            <person name="Fischer W.W."/>
        </authorList>
    </citation>
    <scope>NUCLEOTIDE SEQUENCE [LARGE SCALE GENOMIC DNA]</scope>
    <source>
        <strain evidence="1 2">DSM 7119</strain>
    </source>
</reference>
<dbReference type="OrthoDB" id="66828at2"/>